<comment type="cofactor">
    <cofactor evidence="1">
        <name>Mn(2+)</name>
        <dbReference type="ChEBI" id="CHEBI:29035"/>
    </cofactor>
</comment>
<dbReference type="NCBIfam" id="NF002378">
    <property type="entry name" value="PRK01372.1"/>
    <property type="match status" value="1"/>
</dbReference>
<dbReference type="Proteomes" id="UP001055149">
    <property type="component" value="Unassembled WGS sequence"/>
</dbReference>
<dbReference type="PROSITE" id="PS00843">
    <property type="entry name" value="DALA_DALA_LIGASE_1"/>
    <property type="match status" value="1"/>
</dbReference>
<evidence type="ECO:0000256" key="11">
    <source>
        <dbReference type="ARBA" id="ARBA00022984"/>
    </source>
</evidence>
<protein>
    <recommendedName>
        <fullName evidence="14">D-alanine--D-alanine ligase</fullName>
        <ecNumber evidence="14">6.3.2.4</ecNumber>
    </recommendedName>
    <alternativeName>
        <fullName evidence="14">D-Ala-D-Ala ligase</fullName>
    </alternativeName>
    <alternativeName>
        <fullName evidence="14">D-alanylalanine synthetase</fullName>
    </alternativeName>
</protein>
<comment type="similarity">
    <text evidence="4 14">Belongs to the D-alanine--D-alanine ligase family.</text>
</comment>
<evidence type="ECO:0000256" key="13">
    <source>
        <dbReference type="ARBA" id="ARBA00023316"/>
    </source>
</evidence>
<evidence type="ECO:0000313" key="17">
    <source>
        <dbReference type="EMBL" id="GKS82222.1"/>
    </source>
</evidence>
<proteinExistence type="inferred from homology"/>
<evidence type="ECO:0000259" key="16">
    <source>
        <dbReference type="PROSITE" id="PS50975"/>
    </source>
</evidence>
<dbReference type="Gene3D" id="3.30.1490.20">
    <property type="entry name" value="ATP-grasp fold, A domain"/>
    <property type="match status" value="1"/>
</dbReference>
<keyword evidence="10 14" id="KW-0133">Cell shape</keyword>
<evidence type="ECO:0000256" key="5">
    <source>
        <dbReference type="ARBA" id="ARBA00022490"/>
    </source>
</evidence>
<gene>
    <name evidence="14 17" type="primary">ddl</name>
    <name evidence="17" type="ORF">LPAF129_19080</name>
</gene>
<evidence type="ECO:0000256" key="14">
    <source>
        <dbReference type="HAMAP-Rule" id="MF_00047"/>
    </source>
</evidence>
<dbReference type="HAMAP" id="MF_00047">
    <property type="entry name" value="Dala_Dala_lig"/>
    <property type="match status" value="1"/>
</dbReference>
<dbReference type="Pfam" id="PF07478">
    <property type="entry name" value="Dala_Dala_lig_C"/>
    <property type="match status" value="1"/>
</dbReference>
<dbReference type="Gene3D" id="3.30.470.20">
    <property type="entry name" value="ATP-grasp fold, B domain"/>
    <property type="match status" value="1"/>
</dbReference>
<dbReference type="InterPro" id="IPR011095">
    <property type="entry name" value="Dala_Dala_lig_C"/>
</dbReference>
<dbReference type="InterPro" id="IPR000291">
    <property type="entry name" value="D-Ala_lig_Van_CS"/>
</dbReference>
<evidence type="ECO:0000256" key="12">
    <source>
        <dbReference type="ARBA" id="ARBA00023211"/>
    </source>
</evidence>
<name>A0ABQ5JLH7_9LACO</name>
<dbReference type="GO" id="GO:0016874">
    <property type="term" value="F:ligase activity"/>
    <property type="evidence" value="ECO:0007669"/>
    <property type="project" value="UniProtKB-KW"/>
</dbReference>
<dbReference type="Pfam" id="PF01820">
    <property type="entry name" value="Dala_Dala_lig_N"/>
    <property type="match status" value="1"/>
</dbReference>
<keyword evidence="18" id="KW-1185">Reference proteome</keyword>
<keyword evidence="11 14" id="KW-0573">Peptidoglycan synthesis</keyword>
<reference evidence="17" key="1">
    <citation type="journal article" date="2022" name="Int. J. Syst. Evol. Microbiol.">
        <title>A novel species of lactic acid bacteria, Ligilactobacillus pabuli sp. nov., isolated from alfalfa silage.</title>
        <authorList>
            <person name="Tohno M."/>
            <person name="Tanizawa Y."/>
            <person name="Sawada H."/>
            <person name="Sakamoto M."/>
            <person name="Ohkuma M."/>
            <person name="Kobayashi H."/>
        </authorList>
    </citation>
    <scope>NUCLEOTIDE SEQUENCE</scope>
    <source>
        <strain evidence="17">AF129</strain>
    </source>
</reference>
<dbReference type="SUPFAM" id="SSF52440">
    <property type="entry name" value="PreATP-grasp domain"/>
    <property type="match status" value="1"/>
</dbReference>
<evidence type="ECO:0000256" key="6">
    <source>
        <dbReference type="ARBA" id="ARBA00022598"/>
    </source>
</evidence>
<evidence type="ECO:0000256" key="3">
    <source>
        <dbReference type="ARBA" id="ARBA00004496"/>
    </source>
</evidence>
<evidence type="ECO:0000313" key="18">
    <source>
        <dbReference type="Proteomes" id="UP001055149"/>
    </source>
</evidence>
<comment type="function">
    <text evidence="14">Cell wall formation.</text>
</comment>
<dbReference type="Gene3D" id="3.40.50.20">
    <property type="match status" value="1"/>
</dbReference>
<keyword evidence="8 15" id="KW-0547">Nucleotide-binding</keyword>
<comment type="caution">
    <text evidence="17">The sequence shown here is derived from an EMBL/GenBank/DDBJ whole genome shotgun (WGS) entry which is preliminary data.</text>
</comment>
<evidence type="ECO:0000256" key="1">
    <source>
        <dbReference type="ARBA" id="ARBA00001936"/>
    </source>
</evidence>
<dbReference type="EMBL" id="BQXH01000022">
    <property type="protein sequence ID" value="GKS82222.1"/>
    <property type="molecule type" value="Genomic_DNA"/>
</dbReference>
<keyword evidence="7" id="KW-0479">Metal-binding</keyword>
<sequence length="353" mass="38582">MKIVVLSGGRSTERNVSISSGYRITNTLREKGHQATYIDLFLGYDLPAGANVDSVFEDANTSKDLVISDAILTDADVNALREDGSTQLFGPNVLEICRACDIVFLALHGGDGENGKVQAVLDLNNIKYTGSGVIASGNCMNKAYSKKLMLQDQIPTAAYVEIKREDGVKDHQLPFDYPVVVKPTSGGSSVGTHIVHDAAELEASLVDVFRFDVSAMVEEFIEGREFSLGVVNGYTYPAIEIKVNDGWYDFEHKFQDGYTEFITPPTDLEPGVHDKMKQMALATMDSLGLQNYGRIDFLVNGQDVWVIEGNNLPGMTPHSLLPQEAENDGVSYGDLVEDIIEGKLKLYAEGLNN</sequence>
<comment type="cofactor">
    <cofactor evidence="2">
        <name>Mg(2+)</name>
        <dbReference type="ChEBI" id="CHEBI:18420"/>
    </cofactor>
</comment>
<keyword evidence="6 14" id="KW-0436">Ligase</keyword>
<evidence type="ECO:0000256" key="8">
    <source>
        <dbReference type="ARBA" id="ARBA00022741"/>
    </source>
</evidence>
<keyword evidence="5 14" id="KW-0963">Cytoplasm</keyword>
<dbReference type="InterPro" id="IPR011127">
    <property type="entry name" value="Dala_Dala_lig_N"/>
</dbReference>
<dbReference type="PANTHER" id="PTHR23132">
    <property type="entry name" value="D-ALANINE--D-ALANINE LIGASE"/>
    <property type="match status" value="1"/>
</dbReference>
<accession>A0ABQ5JLH7</accession>
<comment type="subcellular location">
    <subcellularLocation>
        <location evidence="3 14">Cytoplasm</location>
    </subcellularLocation>
</comment>
<dbReference type="PROSITE" id="PS50975">
    <property type="entry name" value="ATP_GRASP"/>
    <property type="match status" value="1"/>
</dbReference>
<keyword evidence="9 15" id="KW-0067">ATP-binding</keyword>
<dbReference type="InterPro" id="IPR005905">
    <property type="entry name" value="D_ala_D_ala"/>
</dbReference>
<comment type="pathway">
    <text evidence="14">Cell wall biogenesis; peptidoglycan biosynthesis.</text>
</comment>
<dbReference type="NCBIfam" id="TIGR01205">
    <property type="entry name" value="D_ala_D_alaTIGR"/>
    <property type="match status" value="1"/>
</dbReference>
<dbReference type="InterPro" id="IPR011761">
    <property type="entry name" value="ATP-grasp"/>
</dbReference>
<dbReference type="SMART" id="SM01209">
    <property type="entry name" value="GARS_A"/>
    <property type="match status" value="1"/>
</dbReference>
<evidence type="ECO:0000256" key="10">
    <source>
        <dbReference type="ARBA" id="ARBA00022960"/>
    </source>
</evidence>
<keyword evidence="13 14" id="KW-0961">Cell wall biogenesis/degradation</keyword>
<evidence type="ECO:0000256" key="2">
    <source>
        <dbReference type="ARBA" id="ARBA00001946"/>
    </source>
</evidence>
<evidence type="ECO:0000256" key="4">
    <source>
        <dbReference type="ARBA" id="ARBA00010871"/>
    </source>
</evidence>
<dbReference type="PANTHER" id="PTHR23132:SF23">
    <property type="entry name" value="D-ALANINE--D-ALANINE LIGASE B"/>
    <property type="match status" value="1"/>
</dbReference>
<dbReference type="PIRSF" id="PIRSF039102">
    <property type="entry name" value="Ddl/VanB"/>
    <property type="match status" value="1"/>
</dbReference>
<organism evidence="17 18">
    <name type="scientific">Ligilactobacillus pabuli</name>
    <dbReference type="NCBI Taxonomy" id="2886039"/>
    <lineage>
        <taxon>Bacteria</taxon>
        <taxon>Bacillati</taxon>
        <taxon>Bacillota</taxon>
        <taxon>Bacilli</taxon>
        <taxon>Lactobacillales</taxon>
        <taxon>Lactobacillaceae</taxon>
        <taxon>Ligilactobacillus</taxon>
    </lineage>
</organism>
<evidence type="ECO:0000256" key="15">
    <source>
        <dbReference type="PROSITE-ProRule" id="PRU00409"/>
    </source>
</evidence>
<feature type="domain" description="ATP-grasp" evidence="16">
    <location>
        <begin position="146"/>
        <end position="341"/>
    </location>
</feature>
<dbReference type="EC" id="6.3.2.4" evidence="14"/>
<dbReference type="InterPro" id="IPR016185">
    <property type="entry name" value="PreATP-grasp_dom_sf"/>
</dbReference>
<comment type="catalytic activity">
    <reaction evidence="14">
        <text>2 D-alanine + ATP = D-alanyl-D-alanine + ADP + phosphate + H(+)</text>
        <dbReference type="Rhea" id="RHEA:11224"/>
        <dbReference type="ChEBI" id="CHEBI:15378"/>
        <dbReference type="ChEBI" id="CHEBI:30616"/>
        <dbReference type="ChEBI" id="CHEBI:43474"/>
        <dbReference type="ChEBI" id="CHEBI:57416"/>
        <dbReference type="ChEBI" id="CHEBI:57822"/>
        <dbReference type="ChEBI" id="CHEBI:456216"/>
        <dbReference type="EC" id="6.3.2.4"/>
    </reaction>
</comment>
<dbReference type="SUPFAM" id="SSF56059">
    <property type="entry name" value="Glutathione synthetase ATP-binding domain-like"/>
    <property type="match status" value="1"/>
</dbReference>
<dbReference type="InterPro" id="IPR013815">
    <property type="entry name" value="ATP_grasp_subdomain_1"/>
</dbReference>
<evidence type="ECO:0000256" key="7">
    <source>
        <dbReference type="ARBA" id="ARBA00022723"/>
    </source>
</evidence>
<dbReference type="RefSeq" id="WP_244056604.1">
    <property type="nucleotide sequence ID" value="NZ_BQXH01000022.1"/>
</dbReference>
<keyword evidence="12" id="KW-0464">Manganese</keyword>
<evidence type="ECO:0000256" key="9">
    <source>
        <dbReference type="ARBA" id="ARBA00022840"/>
    </source>
</evidence>